<dbReference type="Ensembl" id="ENSCWAT00000013230.1">
    <property type="protein sequence ID" value="ENSCWAP00000012162.1"/>
    <property type="gene ID" value="ENSCWAG00000009533.1"/>
</dbReference>
<keyword evidence="1" id="KW-0472">Membrane</keyword>
<reference evidence="2" key="2">
    <citation type="submission" date="2025-09" db="UniProtKB">
        <authorList>
            <consortium name="Ensembl"/>
        </authorList>
    </citation>
    <scope>IDENTIFICATION</scope>
</reference>
<keyword evidence="3" id="KW-1185">Reference proteome</keyword>
<organism evidence="2 3">
    <name type="scientific">Catagonus wagneri</name>
    <name type="common">Chacoan peccary</name>
    <dbReference type="NCBI Taxonomy" id="51154"/>
    <lineage>
        <taxon>Eukaryota</taxon>
        <taxon>Metazoa</taxon>
        <taxon>Chordata</taxon>
        <taxon>Craniata</taxon>
        <taxon>Vertebrata</taxon>
        <taxon>Euteleostomi</taxon>
        <taxon>Mammalia</taxon>
        <taxon>Eutheria</taxon>
        <taxon>Laurasiatheria</taxon>
        <taxon>Artiodactyla</taxon>
        <taxon>Suina</taxon>
        <taxon>Tayassuidae</taxon>
        <taxon>Catagonus</taxon>
    </lineage>
</organism>
<accession>A0A8C3W7Q1</accession>
<sequence length="109" mass="12739">VQKLLSLMKSHLFIFVFIAITLGGRSKKILLWFMSESVWPMFSSKSFIVFGLIFRSLIHFEFIFVYGFRKCSNFILLHVAVQFSQHHLLNRLSFLHCIFLPPLSEISGL</sequence>
<keyword evidence="1" id="KW-0812">Transmembrane</keyword>
<dbReference type="Proteomes" id="UP000694540">
    <property type="component" value="Unplaced"/>
</dbReference>
<feature type="transmembrane region" description="Helical" evidence="1">
    <location>
        <begin position="47"/>
        <end position="68"/>
    </location>
</feature>
<dbReference type="AlphaFoldDB" id="A0A8C3W7Q1"/>
<evidence type="ECO:0000313" key="3">
    <source>
        <dbReference type="Proteomes" id="UP000694540"/>
    </source>
</evidence>
<feature type="transmembrane region" description="Helical" evidence="1">
    <location>
        <begin position="12"/>
        <end position="35"/>
    </location>
</feature>
<evidence type="ECO:0000256" key="1">
    <source>
        <dbReference type="SAM" id="Phobius"/>
    </source>
</evidence>
<protein>
    <submittedName>
        <fullName evidence="2">Uncharacterized protein</fullName>
    </submittedName>
</protein>
<dbReference type="GeneTree" id="ENSGT01010000222737"/>
<evidence type="ECO:0000313" key="2">
    <source>
        <dbReference type="Ensembl" id="ENSCWAP00000012162.1"/>
    </source>
</evidence>
<keyword evidence="1" id="KW-1133">Transmembrane helix</keyword>
<proteinExistence type="predicted"/>
<reference evidence="2" key="1">
    <citation type="submission" date="2025-08" db="UniProtKB">
        <authorList>
            <consortium name="Ensembl"/>
        </authorList>
    </citation>
    <scope>IDENTIFICATION</scope>
</reference>
<name>A0A8C3W7Q1_9CETA</name>